<dbReference type="PANTHER" id="PTHR36115">
    <property type="entry name" value="PROLINE-RICH ANTIGEN HOMOLOG-RELATED"/>
    <property type="match status" value="1"/>
</dbReference>
<evidence type="ECO:0000256" key="6">
    <source>
        <dbReference type="SAM" id="Phobius"/>
    </source>
</evidence>
<protein>
    <recommendedName>
        <fullName evidence="7">RDD domain-containing protein</fullName>
    </recommendedName>
</protein>
<evidence type="ECO:0000256" key="1">
    <source>
        <dbReference type="ARBA" id="ARBA00004651"/>
    </source>
</evidence>
<dbReference type="InterPro" id="IPR051791">
    <property type="entry name" value="Pra-immunoreactive"/>
</dbReference>
<name>A0A3D8IMB7_9HELI</name>
<dbReference type="GO" id="GO:0005886">
    <property type="term" value="C:plasma membrane"/>
    <property type="evidence" value="ECO:0007669"/>
    <property type="project" value="UniProtKB-SubCell"/>
</dbReference>
<organism evidence="8 9">
    <name type="scientific">Helicobacter didelphidarum</name>
    <dbReference type="NCBI Taxonomy" id="2040648"/>
    <lineage>
        <taxon>Bacteria</taxon>
        <taxon>Pseudomonadati</taxon>
        <taxon>Campylobacterota</taxon>
        <taxon>Epsilonproteobacteria</taxon>
        <taxon>Campylobacterales</taxon>
        <taxon>Helicobacteraceae</taxon>
        <taxon>Helicobacter</taxon>
    </lineage>
</organism>
<feature type="transmembrane region" description="Helical" evidence="6">
    <location>
        <begin position="20"/>
        <end position="41"/>
    </location>
</feature>
<accession>A0A3D8IMB7</accession>
<keyword evidence="4 6" id="KW-1133">Transmembrane helix</keyword>
<keyword evidence="5 6" id="KW-0472">Membrane</keyword>
<evidence type="ECO:0000313" key="8">
    <source>
        <dbReference type="EMBL" id="RDU66378.1"/>
    </source>
</evidence>
<keyword evidence="3 6" id="KW-0812">Transmembrane</keyword>
<evidence type="ECO:0000256" key="3">
    <source>
        <dbReference type="ARBA" id="ARBA00022692"/>
    </source>
</evidence>
<evidence type="ECO:0000259" key="7">
    <source>
        <dbReference type="Pfam" id="PF06271"/>
    </source>
</evidence>
<dbReference type="Proteomes" id="UP000256379">
    <property type="component" value="Unassembled WGS sequence"/>
</dbReference>
<feature type="domain" description="RDD" evidence="7">
    <location>
        <begin position="17"/>
        <end position="177"/>
    </location>
</feature>
<sequence length="184" mass="21042">MDTRLENDLYRENISIAPIITRIGAYLIDMLIIFLLLALLVSNEQKDKIAMANEVLLQSYKSQHREINLNTTPDNGAVLEEIRKNSKNALDILLLYMVICAGLEIIYNFLFVYRYGATLGQIILKIKVVNAQNFDKPSLHICMKRSILKYLFGTALLIGFIPAFIDKFARTFYDKMSKTIVVSN</sequence>
<gene>
    <name evidence="8" type="ORF">CQA53_03945</name>
</gene>
<proteinExistence type="predicted"/>
<feature type="transmembrane region" description="Helical" evidence="6">
    <location>
        <begin position="93"/>
        <end position="113"/>
    </location>
</feature>
<reference evidence="8 9" key="1">
    <citation type="submission" date="2018-04" db="EMBL/GenBank/DDBJ databases">
        <title>Novel Campyloabacter and Helicobacter Species and Strains.</title>
        <authorList>
            <person name="Mannion A.J."/>
            <person name="Shen Z."/>
            <person name="Fox J.G."/>
        </authorList>
    </citation>
    <scope>NUCLEOTIDE SEQUENCE [LARGE SCALE GENOMIC DNA]</scope>
    <source>
        <strain evidence="8 9">MIT 17-337</strain>
    </source>
</reference>
<dbReference type="AlphaFoldDB" id="A0A3D8IMB7"/>
<comment type="subcellular location">
    <subcellularLocation>
        <location evidence="1">Cell membrane</location>
        <topology evidence="1">Multi-pass membrane protein</topology>
    </subcellularLocation>
</comment>
<dbReference type="Pfam" id="PF06271">
    <property type="entry name" value="RDD"/>
    <property type="match status" value="1"/>
</dbReference>
<evidence type="ECO:0000256" key="2">
    <source>
        <dbReference type="ARBA" id="ARBA00022475"/>
    </source>
</evidence>
<evidence type="ECO:0000256" key="5">
    <source>
        <dbReference type="ARBA" id="ARBA00023136"/>
    </source>
</evidence>
<dbReference type="EMBL" id="NXLQ01000005">
    <property type="protein sequence ID" value="RDU66378.1"/>
    <property type="molecule type" value="Genomic_DNA"/>
</dbReference>
<evidence type="ECO:0000256" key="4">
    <source>
        <dbReference type="ARBA" id="ARBA00022989"/>
    </source>
</evidence>
<keyword evidence="2" id="KW-1003">Cell membrane</keyword>
<evidence type="ECO:0000313" key="9">
    <source>
        <dbReference type="Proteomes" id="UP000256379"/>
    </source>
</evidence>
<keyword evidence="9" id="KW-1185">Reference proteome</keyword>
<dbReference type="RefSeq" id="WP_115542726.1">
    <property type="nucleotide sequence ID" value="NZ_NXLQ01000005.1"/>
</dbReference>
<dbReference type="OrthoDB" id="5358104at2"/>
<feature type="transmembrane region" description="Helical" evidence="6">
    <location>
        <begin position="147"/>
        <end position="165"/>
    </location>
</feature>
<dbReference type="InterPro" id="IPR010432">
    <property type="entry name" value="RDD"/>
</dbReference>
<comment type="caution">
    <text evidence="8">The sequence shown here is derived from an EMBL/GenBank/DDBJ whole genome shotgun (WGS) entry which is preliminary data.</text>
</comment>